<accession>A0A673B4W6</accession>
<dbReference type="InParanoid" id="A0A673B4W6"/>
<dbReference type="InterPro" id="IPR027417">
    <property type="entry name" value="P-loop_NTPase"/>
</dbReference>
<evidence type="ECO:0000256" key="4">
    <source>
        <dbReference type="SAM" id="MobiDB-lite"/>
    </source>
</evidence>
<reference evidence="6" key="1">
    <citation type="submission" date="2025-08" db="UniProtKB">
        <authorList>
            <consortium name="Ensembl"/>
        </authorList>
    </citation>
    <scope>IDENTIFICATION</scope>
</reference>
<evidence type="ECO:0000256" key="3">
    <source>
        <dbReference type="ARBA" id="ARBA00023134"/>
    </source>
</evidence>
<dbReference type="PANTHER" id="PTHR10903:SF188">
    <property type="entry name" value="GTPASE IMAP FAMILY MEMBER 2-LIKE-RELATED"/>
    <property type="match status" value="1"/>
</dbReference>
<sequence>MYTIALFGKKATLKDFIIKKLIENQNFIPLCSECVLGEGSVFKVVSAPDFFDGDCWYPDQYVIDCMALCLPGPHLLILVIDSDNARQDQVIRQINVLRSAFGNHVTEHLVVTLPDIESYLSLNHLEKRFNVVIATTNEKLSDECITWCKNRKPFHYDFRNYSQEVVKRRREVLVKTRTCDVPLGDDRKSGGEAMAPPTRPQTEPAPERPMDQRSESDNTFSIIVLGRTGTGKSASANTILNAANSDTEFTQHFKSEFSSVPVTTKCSVVVLKEFGTLVRVVDTPDFLHEELRDEQEQLKECRKYCGPMGRYVVLLVIKPSRFTEGDIGMLEILETKLGSGIRKNTILLLTFGEQLEEDPKKYISRNANLKKLYEQCDKRFHVFRNKSRNTQQVVELFRKIPNYQKIFPKLAEKGQCIIC</sequence>
<dbReference type="PANTHER" id="PTHR10903">
    <property type="entry name" value="GTPASE, IMAP FAMILY MEMBER-RELATED"/>
    <property type="match status" value="1"/>
</dbReference>
<keyword evidence="3" id="KW-0342">GTP-binding</keyword>
<dbReference type="Ensembl" id="ENSSORT00005036478.1">
    <property type="protein sequence ID" value="ENSSORP00005035528.1"/>
    <property type="gene ID" value="ENSSORG00005016771.1"/>
</dbReference>
<protein>
    <recommendedName>
        <fullName evidence="5">AIG1-type G domain-containing protein</fullName>
    </recommendedName>
</protein>
<dbReference type="InterPro" id="IPR045058">
    <property type="entry name" value="GIMA/IAN/Toc"/>
</dbReference>
<organism evidence="6 7">
    <name type="scientific">Sphaeramia orbicularis</name>
    <name type="common">orbiculate cardinalfish</name>
    <dbReference type="NCBI Taxonomy" id="375764"/>
    <lineage>
        <taxon>Eukaryota</taxon>
        <taxon>Metazoa</taxon>
        <taxon>Chordata</taxon>
        <taxon>Craniata</taxon>
        <taxon>Vertebrata</taxon>
        <taxon>Euteleostomi</taxon>
        <taxon>Actinopterygii</taxon>
        <taxon>Neopterygii</taxon>
        <taxon>Teleostei</taxon>
        <taxon>Neoteleostei</taxon>
        <taxon>Acanthomorphata</taxon>
        <taxon>Gobiaria</taxon>
        <taxon>Kurtiformes</taxon>
        <taxon>Apogonoidei</taxon>
        <taxon>Apogonidae</taxon>
        <taxon>Apogoninae</taxon>
        <taxon>Sphaeramia</taxon>
    </lineage>
</organism>
<keyword evidence="2" id="KW-0547">Nucleotide-binding</keyword>
<name>A0A673B4W6_9TELE</name>
<feature type="region of interest" description="Disordered" evidence="4">
    <location>
        <begin position="183"/>
        <end position="216"/>
    </location>
</feature>
<feature type="domain" description="AIG1-type G" evidence="5">
    <location>
        <begin position="217"/>
        <end position="419"/>
    </location>
</feature>
<gene>
    <name evidence="6" type="primary">LOC115415800</name>
</gene>
<reference evidence="6" key="2">
    <citation type="submission" date="2025-09" db="UniProtKB">
        <authorList>
            <consortium name="Ensembl"/>
        </authorList>
    </citation>
    <scope>IDENTIFICATION</scope>
</reference>
<keyword evidence="7" id="KW-1185">Reference proteome</keyword>
<evidence type="ECO:0000313" key="7">
    <source>
        <dbReference type="Proteomes" id="UP000472271"/>
    </source>
</evidence>
<evidence type="ECO:0000259" key="5">
    <source>
        <dbReference type="PROSITE" id="PS51720"/>
    </source>
</evidence>
<dbReference type="GO" id="GO:0005525">
    <property type="term" value="F:GTP binding"/>
    <property type="evidence" value="ECO:0007669"/>
    <property type="project" value="UniProtKB-KW"/>
</dbReference>
<dbReference type="Proteomes" id="UP000472271">
    <property type="component" value="Unassembled WGS sequence"/>
</dbReference>
<dbReference type="Gene3D" id="3.40.50.300">
    <property type="entry name" value="P-loop containing nucleotide triphosphate hydrolases"/>
    <property type="match status" value="2"/>
</dbReference>
<dbReference type="InterPro" id="IPR006703">
    <property type="entry name" value="G_AIG1"/>
</dbReference>
<dbReference type="AlphaFoldDB" id="A0A673B4W6"/>
<dbReference type="PROSITE" id="PS51720">
    <property type="entry name" value="G_AIG1"/>
    <property type="match status" value="1"/>
</dbReference>
<evidence type="ECO:0000256" key="2">
    <source>
        <dbReference type="ARBA" id="ARBA00022741"/>
    </source>
</evidence>
<evidence type="ECO:0000313" key="6">
    <source>
        <dbReference type="Ensembl" id="ENSSORP00005035528.1"/>
    </source>
</evidence>
<dbReference type="SUPFAM" id="SSF52540">
    <property type="entry name" value="P-loop containing nucleoside triphosphate hydrolases"/>
    <property type="match status" value="2"/>
</dbReference>
<proteinExistence type="inferred from homology"/>
<feature type="compositionally biased region" description="Basic and acidic residues" evidence="4">
    <location>
        <begin position="205"/>
        <end position="216"/>
    </location>
</feature>
<dbReference type="Pfam" id="PF04548">
    <property type="entry name" value="AIG1"/>
    <property type="match status" value="2"/>
</dbReference>
<evidence type="ECO:0000256" key="1">
    <source>
        <dbReference type="ARBA" id="ARBA00008535"/>
    </source>
</evidence>
<comment type="similarity">
    <text evidence="1">Belongs to the TRAFAC class TrmE-Era-EngA-EngB-Septin-like GTPase superfamily. AIG1/Toc34/Toc159-like paraseptin GTPase family. IAN subfamily.</text>
</comment>